<dbReference type="EMBL" id="PVTQ01000001">
    <property type="protein sequence ID" value="PRY93998.1"/>
    <property type="molecule type" value="Genomic_DNA"/>
</dbReference>
<feature type="chain" id="PRO_5015721403" description="Lipoprotein" evidence="1">
    <location>
        <begin position="18"/>
        <end position="138"/>
    </location>
</feature>
<evidence type="ECO:0000313" key="2">
    <source>
        <dbReference type="EMBL" id="PRY93998.1"/>
    </source>
</evidence>
<protein>
    <recommendedName>
        <fullName evidence="4">Lipoprotein</fullName>
    </recommendedName>
</protein>
<proteinExistence type="predicted"/>
<comment type="caution">
    <text evidence="2">The sequence shown here is derived from an EMBL/GenBank/DDBJ whole genome shotgun (WGS) entry which is preliminary data.</text>
</comment>
<evidence type="ECO:0000256" key="1">
    <source>
        <dbReference type="SAM" id="SignalP"/>
    </source>
</evidence>
<accession>A0A2T0X4X5</accession>
<dbReference type="RefSeq" id="WP_106262281.1">
    <property type="nucleotide sequence ID" value="NZ_PVTQ01000001.1"/>
</dbReference>
<gene>
    <name evidence="2" type="ORF">CLV74_101128</name>
</gene>
<name>A0A2T0X4X5_9RHOB</name>
<dbReference type="AlphaFoldDB" id="A0A2T0X4X5"/>
<dbReference type="PROSITE" id="PS51257">
    <property type="entry name" value="PROKAR_LIPOPROTEIN"/>
    <property type="match status" value="1"/>
</dbReference>
<feature type="signal peptide" evidence="1">
    <location>
        <begin position="1"/>
        <end position="17"/>
    </location>
</feature>
<organism evidence="2 3">
    <name type="scientific">Donghicola tyrosinivorans</name>
    <dbReference type="NCBI Taxonomy" id="1652492"/>
    <lineage>
        <taxon>Bacteria</taxon>
        <taxon>Pseudomonadati</taxon>
        <taxon>Pseudomonadota</taxon>
        <taxon>Alphaproteobacteria</taxon>
        <taxon>Rhodobacterales</taxon>
        <taxon>Roseobacteraceae</taxon>
        <taxon>Donghicola</taxon>
    </lineage>
</organism>
<evidence type="ECO:0008006" key="4">
    <source>
        <dbReference type="Google" id="ProtNLM"/>
    </source>
</evidence>
<dbReference type="OrthoDB" id="9983693at2"/>
<keyword evidence="3" id="KW-1185">Reference proteome</keyword>
<reference evidence="2 3" key="1">
    <citation type="submission" date="2018-03" db="EMBL/GenBank/DDBJ databases">
        <title>Genomic Encyclopedia of Archaeal and Bacterial Type Strains, Phase II (KMG-II): from individual species to whole genera.</title>
        <authorList>
            <person name="Goeker M."/>
        </authorList>
    </citation>
    <scope>NUCLEOTIDE SEQUENCE [LARGE SCALE GENOMIC DNA]</scope>
    <source>
        <strain evidence="2 3">DSM 100212</strain>
    </source>
</reference>
<sequence length="138" mass="15031">MKILKMTVTAAALSALAGCVIIPIGDGAKVQVNPEKYCTVENAYWMGREKGKSVVDLCPEELQADLALANAYGQKYRELTQEIEMRQQMIGDDSTDSVLENAPEPIPSMLSRVQLKRLEAERAQYASPPLTTTAAASN</sequence>
<keyword evidence="1" id="KW-0732">Signal</keyword>
<dbReference type="Proteomes" id="UP000238392">
    <property type="component" value="Unassembled WGS sequence"/>
</dbReference>
<evidence type="ECO:0000313" key="3">
    <source>
        <dbReference type="Proteomes" id="UP000238392"/>
    </source>
</evidence>